<dbReference type="AlphaFoldDB" id="A0AAD5XIJ4"/>
<dbReference type="Pfam" id="PF13877">
    <property type="entry name" value="RPAP3_C"/>
    <property type="match status" value="1"/>
</dbReference>
<dbReference type="Gene3D" id="1.25.40.10">
    <property type="entry name" value="Tetratricopeptide repeat domain"/>
    <property type="match status" value="1"/>
</dbReference>
<organism evidence="3 4">
    <name type="scientific">Physocladia obscura</name>
    <dbReference type="NCBI Taxonomy" id="109957"/>
    <lineage>
        <taxon>Eukaryota</taxon>
        <taxon>Fungi</taxon>
        <taxon>Fungi incertae sedis</taxon>
        <taxon>Chytridiomycota</taxon>
        <taxon>Chytridiomycota incertae sedis</taxon>
        <taxon>Chytridiomycetes</taxon>
        <taxon>Chytridiales</taxon>
        <taxon>Chytriomycetaceae</taxon>
        <taxon>Physocladia</taxon>
    </lineage>
</organism>
<comment type="caution">
    <text evidence="3">The sequence shown here is derived from an EMBL/GenBank/DDBJ whole genome shotgun (WGS) entry which is preliminary data.</text>
</comment>
<dbReference type="SUPFAM" id="SSF48452">
    <property type="entry name" value="TPR-like"/>
    <property type="match status" value="1"/>
</dbReference>
<feature type="domain" description="RNA-polymerase II-associated protein 3-like C-terminal" evidence="2">
    <location>
        <begin position="205"/>
        <end position="291"/>
    </location>
</feature>
<dbReference type="Proteomes" id="UP001211907">
    <property type="component" value="Unassembled WGS sequence"/>
</dbReference>
<dbReference type="PANTHER" id="PTHR47329">
    <property type="entry name" value="OS05G0129900 PROTEIN"/>
    <property type="match status" value="1"/>
</dbReference>
<accession>A0AAD5XIJ4</accession>
<dbReference type="PROSITE" id="PS50005">
    <property type="entry name" value="TPR"/>
    <property type="match status" value="1"/>
</dbReference>
<name>A0AAD5XIJ4_9FUNG</name>
<dbReference type="PANTHER" id="PTHR47329:SF1">
    <property type="entry name" value="OS05G0129900 PROTEIN"/>
    <property type="match status" value="1"/>
</dbReference>
<dbReference type="SMART" id="SM00028">
    <property type="entry name" value="TPR"/>
    <property type="match status" value="1"/>
</dbReference>
<dbReference type="InterPro" id="IPR019734">
    <property type="entry name" value="TPR_rpt"/>
</dbReference>
<keyword evidence="1" id="KW-0802">TPR repeat</keyword>
<protein>
    <recommendedName>
        <fullName evidence="2">RNA-polymerase II-associated protein 3-like C-terminal domain-containing protein</fullName>
    </recommendedName>
</protein>
<sequence length="304" mass="34176">MKTILKSYLRRAISRSKRGNYVAAIADIDEALKISPDNVEAISIRHETFAKFQEAEGDNAMRVKTIQEAVAVAAEATKTGMNENRSENETAATDSDNTFLCVEAEVLRKNCRQDNERDRCSSGKIFGANGELKIIEVESDSDEDANELEDNRVAVANTAYADFDSFDAKKTSDNEDTEVLTEKNVDLIGVLKDELHPQYYRNTLTSYEFEGDWKCLKADAMAWSKYVKSIPPSVFPTIFANVGNPGILPDLFRALNFLVSDYPQEVYDILDKIKNIPRLKLLMKLFSHKEKDGIFESISLSNTN</sequence>
<evidence type="ECO:0000259" key="2">
    <source>
        <dbReference type="Pfam" id="PF13877"/>
    </source>
</evidence>
<reference evidence="3" key="1">
    <citation type="submission" date="2020-05" db="EMBL/GenBank/DDBJ databases">
        <title>Phylogenomic resolution of chytrid fungi.</title>
        <authorList>
            <person name="Stajich J.E."/>
            <person name="Amses K."/>
            <person name="Simmons R."/>
            <person name="Seto K."/>
            <person name="Myers J."/>
            <person name="Bonds A."/>
            <person name="Quandt C.A."/>
            <person name="Barry K."/>
            <person name="Liu P."/>
            <person name="Grigoriev I."/>
            <person name="Longcore J.E."/>
            <person name="James T.Y."/>
        </authorList>
    </citation>
    <scope>NUCLEOTIDE SEQUENCE</scope>
    <source>
        <strain evidence="3">JEL0513</strain>
    </source>
</reference>
<dbReference type="InterPro" id="IPR011990">
    <property type="entry name" value="TPR-like_helical_dom_sf"/>
</dbReference>
<evidence type="ECO:0000313" key="3">
    <source>
        <dbReference type="EMBL" id="KAJ3142562.1"/>
    </source>
</evidence>
<evidence type="ECO:0000256" key="1">
    <source>
        <dbReference type="PROSITE-ProRule" id="PRU00339"/>
    </source>
</evidence>
<evidence type="ECO:0000313" key="4">
    <source>
        <dbReference type="Proteomes" id="UP001211907"/>
    </source>
</evidence>
<dbReference type="InterPro" id="IPR025986">
    <property type="entry name" value="RPAP3-like_C"/>
</dbReference>
<dbReference type="EMBL" id="JADGJH010000013">
    <property type="protein sequence ID" value="KAJ3142562.1"/>
    <property type="molecule type" value="Genomic_DNA"/>
</dbReference>
<gene>
    <name evidence="3" type="ORF">HK100_001386</name>
</gene>
<proteinExistence type="predicted"/>
<feature type="repeat" description="TPR" evidence="1">
    <location>
        <begin position="5"/>
        <end position="38"/>
    </location>
</feature>
<keyword evidence="4" id="KW-1185">Reference proteome</keyword>